<keyword evidence="3" id="KW-0732">Signal</keyword>
<dbReference type="SMART" id="SM00062">
    <property type="entry name" value="PBPb"/>
    <property type="match status" value="1"/>
</dbReference>
<evidence type="ECO:0000256" key="3">
    <source>
        <dbReference type="ARBA" id="ARBA00022729"/>
    </source>
</evidence>
<evidence type="ECO:0000256" key="1">
    <source>
        <dbReference type="ARBA" id="ARBA00004418"/>
    </source>
</evidence>
<feature type="domain" description="Solute-binding protein family 3/N-terminal" evidence="4">
    <location>
        <begin position="38"/>
        <end position="284"/>
    </location>
</feature>
<evidence type="ECO:0000259" key="4">
    <source>
        <dbReference type="SMART" id="SM00062"/>
    </source>
</evidence>
<reference evidence="5" key="1">
    <citation type="submission" date="2019-08" db="EMBL/GenBank/DDBJ databases">
        <authorList>
            <person name="Kucharzyk K."/>
            <person name="Murdoch R.W."/>
            <person name="Higgins S."/>
            <person name="Loffler F."/>
        </authorList>
    </citation>
    <scope>NUCLEOTIDE SEQUENCE</scope>
</reference>
<protein>
    <submittedName>
        <fullName evidence="5">Putative aliphatic sulfonates-binding protein</fullName>
    </submittedName>
</protein>
<comment type="subcellular location">
    <subcellularLocation>
        <location evidence="1">Periplasm</location>
    </subcellularLocation>
</comment>
<organism evidence="5">
    <name type="scientific">bioreactor metagenome</name>
    <dbReference type="NCBI Taxonomy" id="1076179"/>
    <lineage>
        <taxon>unclassified sequences</taxon>
        <taxon>metagenomes</taxon>
        <taxon>ecological metagenomes</taxon>
    </lineage>
</organism>
<name>A0A644VT74_9ZZZZ</name>
<dbReference type="Gene3D" id="3.40.190.10">
    <property type="entry name" value="Periplasmic binding protein-like II"/>
    <property type="match status" value="2"/>
</dbReference>
<proteinExistence type="inferred from homology"/>
<evidence type="ECO:0000256" key="2">
    <source>
        <dbReference type="ARBA" id="ARBA00010742"/>
    </source>
</evidence>
<dbReference type="InterPro" id="IPR001638">
    <property type="entry name" value="Solute-binding_3/MltF_N"/>
</dbReference>
<dbReference type="PANTHER" id="PTHR30024">
    <property type="entry name" value="ALIPHATIC SULFONATES-BINDING PROTEIN-RELATED"/>
    <property type="match status" value="1"/>
</dbReference>
<dbReference type="SUPFAM" id="SSF53850">
    <property type="entry name" value="Periplasmic binding protein-like II"/>
    <property type="match status" value="1"/>
</dbReference>
<dbReference type="Pfam" id="PF13379">
    <property type="entry name" value="NMT1_2"/>
    <property type="match status" value="1"/>
</dbReference>
<dbReference type="AlphaFoldDB" id="A0A644VT74"/>
<dbReference type="PANTHER" id="PTHR30024:SF47">
    <property type="entry name" value="TAURINE-BINDING PERIPLASMIC PROTEIN"/>
    <property type="match status" value="1"/>
</dbReference>
<dbReference type="GO" id="GO:0042597">
    <property type="term" value="C:periplasmic space"/>
    <property type="evidence" value="ECO:0007669"/>
    <property type="project" value="UniProtKB-SubCell"/>
</dbReference>
<comment type="caution">
    <text evidence="5">The sequence shown here is derived from an EMBL/GenBank/DDBJ whole genome shotgun (WGS) entry which is preliminary data.</text>
</comment>
<dbReference type="EMBL" id="VSSQ01000400">
    <property type="protein sequence ID" value="MPL93692.1"/>
    <property type="molecule type" value="Genomic_DNA"/>
</dbReference>
<dbReference type="PROSITE" id="PS51257">
    <property type="entry name" value="PROKAR_LIPOPROTEIN"/>
    <property type="match status" value="1"/>
</dbReference>
<accession>A0A644VT74</accession>
<evidence type="ECO:0000313" key="5">
    <source>
        <dbReference type="EMBL" id="MPL93692.1"/>
    </source>
</evidence>
<sequence length="340" mass="37056">MIKKFLIILTTLTLVISLAGCGTKANTPSTAKEKTKVSLALLRLTSSAPLFIAMEKGYFAEENIDISPEWFDAAQPIAVATASGKVDVGATGITASLYNMAAAGQKIAIVADKGREEKGFSSSALLVTKPLYDSGVNSVPAIKGKRIGITQKGSTFHYMLGRILEVNGLSLNDVELVPLGKLSAIMAALQSGQIDGCILNEPNITKVETAGYGKTVVQIGELIPYQTSGLFFSSSFTQKQDLAVRFMRAYVKACNYYYDNAIRNTSPEKKAEIIKIISKYTNAPENDVKLGLPYIDRNGELLTSDIKTQIYWYRDHDMLKGNLQTEQIVNTTFLEKALKK</sequence>
<dbReference type="GO" id="GO:0042918">
    <property type="term" value="P:alkanesulfonate transmembrane transport"/>
    <property type="evidence" value="ECO:0007669"/>
    <property type="project" value="TreeGrafter"/>
</dbReference>
<comment type="similarity">
    <text evidence="2">Belongs to the bacterial solute-binding protein SsuA/TauA family.</text>
</comment>
<gene>
    <name evidence="5" type="primary">ssuA_9</name>
    <name evidence="5" type="ORF">SDC9_39834</name>
</gene>